<comment type="caution">
    <text evidence="12">The sequence shown here is derived from an EMBL/GenBank/DDBJ whole genome shotgun (WGS) entry which is preliminary data.</text>
</comment>
<dbReference type="EMBL" id="QCYY01000596">
    <property type="protein sequence ID" value="ROT84086.1"/>
    <property type="molecule type" value="Genomic_DNA"/>
</dbReference>
<evidence type="ECO:0000313" key="12">
    <source>
        <dbReference type="EMBL" id="ROT84086.1"/>
    </source>
</evidence>
<reference evidence="12 13" key="1">
    <citation type="submission" date="2018-04" db="EMBL/GenBank/DDBJ databases">
        <authorList>
            <person name="Zhang X."/>
            <person name="Yuan J."/>
            <person name="Li F."/>
            <person name="Xiang J."/>
        </authorList>
    </citation>
    <scope>NUCLEOTIDE SEQUENCE [LARGE SCALE GENOMIC DNA]</scope>
    <source>
        <tissue evidence="12">Muscle</tissue>
    </source>
</reference>
<evidence type="ECO:0000256" key="5">
    <source>
        <dbReference type="ARBA" id="ARBA00022927"/>
    </source>
</evidence>
<keyword evidence="7" id="KW-0811">Translocation</keyword>
<keyword evidence="6" id="KW-0007">Acetylation</keyword>
<feature type="compositionally biased region" description="Polar residues" evidence="10">
    <location>
        <begin position="28"/>
        <end position="37"/>
    </location>
</feature>
<feature type="compositionally biased region" description="Basic and acidic residues" evidence="10">
    <location>
        <begin position="77"/>
        <end position="91"/>
    </location>
</feature>
<evidence type="ECO:0000256" key="7">
    <source>
        <dbReference type="ARBA" id="ARBA00023010"/>
    </source>
</evidence>
<keyword evidence="5" id="KW-0653">Protein transport</keyword>
<evidence type="ECO:0000256" key="6">
    <source>
        <dbReference type="ARBA" id="ARBA00022990"/>
    </source>
</evidence>
<evidence type="ECO:0000256" key="1">
    <source>
        <dbReference type="ARBA" id="ARBA00004567"/>
    </source>
</evidence>
<dbReference type="InterPro" id="IPR015007">
    <property type="entry name" value="NUP2/50/61"/>
</dbReference>
<evidence type="ECO:0000259" key="11">
    <source>
        <dbReference type="SMART" id="SM00160"/>
    </source>
</evidence>
<dbReference type="OrthoDB" id="10062131at2759"/>
<feature type="compositionally biased region" description="Basic residues" evidence="10">
    <location>
        <begin position="39"/>
        <end position="49"/>
    </location>
</feature>
<dbReference type="PANTHER" id="PTHR23138">
    <property type="entry name" value="RAN BINDING PROTEIN"/>
    <property type="match status" value="1"/>
</dbReference>
<organism evidence="12 13">
    <name type="scientific">Penaeus vannamei</name>
    <name type="common">Whiteleg shrimp</name>
    <name type="synonym">Litopenaeus vannamei</name>
    <dbReference type="NCBI Taxonomy" id="6689"/>
    <lineage>
        <taxon>Eukaryota</taxon>
        <taxon>Metazoa</taxon>
        <taxon>Ecdysozoa</taxon>
        <taxon>Arthropoda</taxon>
        <taxon>Crustacea</taxon>
        <taxon>Multicrustacea</taxon>
        <taxon>Malacostraca</taxon>
        <taxon>Eumalacostraca</taxon>
        <taxon>Eucarida</taxon>
        <taxon>Decapoda</taxon>
        <taxon>Dendrobranchiata</taxon>
        <taxon>Penaeoidea</taxon>
        <taxon>Penaeidae</taxon>
        <taxon>Penaeus</taxon>
    </lineage>
</organism>
<evidence type="ECO:0000256" key="3">
    <source>
        <dbReference type="ARBA" id="ARBA00022737"/>
    </source>
</evidence>
<evidence type="ECO:0000313" key="13">
    <source>
        <dbReference type="Proteomes" id="UP000283509"/>
    </source>
</evidence>
<reference evidence="12 13" key="2">
    <citation type="submission" date="2019-01" db="EMBL/GenBank/DDBJ databases">
        <title>The decoding of complex shrimp genome reveals the adaptation for benthos swimmer, frequently molting mechanism and breeding impact on genome.</title>
        <authorList>
            <person name="Sun Y."/>
            <person name="Gao Y."/>
            <person name="Yu Y."/>
        </authorList>
    </citation>
    <scope>NUCLEOTIDE SEQUENCE [LARGE SCALE GENOMIC DNA]</scope>
    <source>
        <tissue evidence="12">Muscle</tissue>
    </source>
</reference>
<dbReference type="GO" id="GO:0005643">
    <property type="term" value="C:nuclear pore"/>
    <property type="evidence" value="ECO:0007669"/>
    <property type="project" value="UniProtKB-SubCell"/>
</dbReference>
<evidence type="ECO:0000256" key="8">
    <source>
        <dbReference type="ARBA" id="ARBA00023132"/>
    </source>
</evidence>
<dbReference type="Gene3D" id="2.30.29.30">
    <property type="entry name" value="Pleckstrin-homology domain (PH domain)/Phosphotyrosine-binding domain (PTB)"/>
    <property type="match status" value="1"/>
</dbReference>
<dbReference type="InterPro" id="IPR011993">
    <property type="entry name" value="PH-like_dom_sf"/>
</dbReference>
<name>A0A3R7T0F6_PENVA</name>
<comment type="subcellular location">
    <subcellularLocation>
        <location evidence="1">Nucleus</location>
        <location evidence="1">Nuclear pore complex</location>
    </subcellularLocation>
</comment>
<dbReference type="InterPro" id="IPR045255">
    <property type="entry name" value="RanBP1-like"/>
</dbReference>
<evidence type="ECO:0000256" key="4">
    <source>
        <dbReference type="ARBA" id="ARBA00022816"/>
    </source>
</evidence>
<dbReference type="Proteomes" id="UP000283509">
    <property type="component" value="Unassembled WGS sequence"/>
</dbReference>
<dbReference type="STRING" id="6689.A0A3R7T0F6"/>
<dbReference type="GO" id="GO:0051028">
    <property type="term" value="P:mRNA transport"/>
    <property type="evidence" value="ECO:0007669"/>
    <property type="project" value="UniProtKB-KW"/>
</dbReference>
<dbReference type="SUPFAM" id="SSF50729">
    <property type="entry name" value="PH domain-like"/>
    <property type="match status" value="1"/>
</dbReference>
<feature type="region of interest" description="Disordered" evidence="10">
    <location>
        <begin position="1"/>
        <end position="91"/>
    </location>
</feature>
<protein>
    <submittedName>
        <fullName evidence="12">Nuclear pore complex protein Nup50</fullName>
    </submittedName>
</protein>
<dbReference type="PANTHER" id="PTHR23138:SF141">
    <property type="entry name" value="NUCLEAR PORE COMPLEX PROTEIN NUP50"/>
    <property type="match status" value="1"/>
</dbReference>
<evidence type="ECO:0000256" key="10">
    <source>
        <dbReference type="SAM" id="MobiDB-lite"/>
    </source>
</evidence>
<accession>A0A3R7T0F6</accession>
<dbReference type="AlphaFoldDB" id="A0A3R7T0F6"/>
<feature type="domain" description="RanBD1" evidence="11">
    <location>
        <begin position="83"/>
        <end position="210"/>
    </location>
</feature>
<keyword evidence="13" id="KW-1185">Reference proteome</keyword>
<dbReference type="SMART" id="SM00160">
    <property type="entry name" value="RanBD"/>
    <property type="match status" value="1"/>
</dbReference>
<proteinExistence type="predicted"/>
<gene>
    <name evidence="12" type="ORF">C7M84_022726</name>
</gene>
<evidence type="ECO:0000256" key="2">
    <source>
        <dbReference type="ARBA" id="ARBA00022448"/>
    </source>
</evidence>
<dbReference type="InterPro" id="IPR000156">
    <property type="entry name" value="Ran_bind_dom"/>
</dbReference>
<dbReference type="CDD" id="cd13170">
    <property type="entry name" value="RanBD_NUP50"/>
    <property type="match status" value="1"/>
</dbReference>
<keyword evidence="8" id="KW-0906">Nuclear pore complex</keyword>
<keyword evidence="4" id="KW-0509">mRNA transport</keyword>
<keyword evidence="3" id="KW-0677">Repeat</keyword>
<keyword evidence="2" id="KW-0813">Transport</keyword>
<dbReference type="GO" id="GO:0006606">
    <property type="term" value="P:protein import into nucleus"/>
    <property type="evidence" value="ECO:0007669"/>
    <property type="project" value="TreeGrafter"/>
</dbReference>
<sequence>MAKRGAATELNQDNWAEEEEPEEFGTFRQASSDQLATRQIKKARRRGMVGKKSPLKSGGFSFAGATPAATSETPADAGKKDENEPTDEPPKVEVNEVKEDDALYEKKCKLFYMNDGSFVEKGVGTLFLKPAGEKTQLLVRAFTNLGNILLNIILNKSIPTIRAGKNGVIIACIPNPPLDGKSDSKEPVKMLIRVKTSDDADELLEKINDLKK</sequence>
<dbReference type="Pfam" id="PF08911">
    <property type="entry name" value="NUP50"/>
    <property type="match status" value="1"/>
</dbReference>
<dbReference type="Pfam" id="PF00638">
    <property type="entry name" value="Ran_BP1"/>
    <property type="match status" value="1"/>
</dbReference>
<keyword evidence="9" id="KW-0539">Nucleus</keyword>
<evidence type="ECO:0000256" key="9">
    <source>
        <dbReference type="ARBA" id="ARBA00023242"/>
    </source>
</evidence>